<feature type="domain" description="Pyridoxamine 5'-phosphate oxidase N-terminal" evidence="2">
    <location>
        <begin position="40"/>
        <end position="161"/>
    </location>
</feature>
<dbReference type="RefSeq" id="WP_126535740.1">
    <property type="nucleotide sequence ID" value="NZ_BSPM01000008.1"/>
</dbReference>
<dbReference type="AlphaFoldDB" id="A0A4R6RL69"/>
<evidence type="ECO:0000256" key="1">
    <source>
        <dbReference type="SAM" id="Coils"/>
    </source>
</evidence>
<proteinExistence type="predicted"/>
<sequence length="206" mass="22903">MLDQSCVVAFTPSVRAEQERYGSRRQYARYEAAGGFRTALDEATAAFVGTVDTAFLATVNADGRPYVQHRGGPAGFIRVAAPDRLLIADREGNRQYVTTGNLRDNAKAFLFLIDYENLRRVKIWGEAAMREPTPELRAALGPEGDDPGLLRVLEFRIEALDVNCPKFIPRKIGADKVLAAVHGLQDRIRALEEENAVLRAANRFDR</sequence>
<dbReference type="OrthoDB" id="9786134at2"/>
<dbReference type="PANTHER" id="PTHR42815:SF2">
    <property type="entry name" value="FAD-BINDING, PUTATIVE (AFU_ORTHOLOGUE AFUA_6G07600)-RELATED"/>
    <property type="match status" value="1"/>
</dbReference>
<evidence type="ECO:0000313" key="4">
    <source>
        <dbReference type="Proteomes" id="UP000294547"/>
    </source>
</evidence>
<accession>A0A4R6RL69</accession>
<dbReference type="Pfam" id="PF01243">
    <property type="entry name" value="PNPOx_N"/>
    <property type="match status" value="1"/>
</dbReference>
<evidence type="ECO:0000313" key="3">
    <source>
        <dbReference type="EMBL" id="TDP87260.1"/>
    </source>
</evidence>
<keyword evidence="4" id="KW-1185">Reference proteome</keyword>
<dbReference type="PANTHER" id="PTHR42815">
    <property type="entry name" value="FAD-BINDING, PUTATIVE (AFU_ORTHOLOGUE AFUA_6G07600)-RELATED"/>
    <property type="match status" value="1"/>
</dbReference>
<dbReference type="InterPro" id="IPR011576">
    <property type="entry name" value="Pyridox_Oxase_N"/>
</dbReference>
<keyword evidence="1" id="KW-0175">Coiled coil</keyword>
<gene>
    <name evidence="3" type="ORF">EDD54_1149</name>
</gene>
<dbReference type="Gene3D" id="2.30.110.10">
    <property type="entry name" value="Electron Transport, Fmn-binding Protein, Chain A"/>
    <property type="match status" value="1"/>
</dbReference>
<comment type="caution">
    <text evidence="3">The sequence shown here is derived from an EMBL/GenBank/DDBJ whole genome shotgun (WGS) entry which is preliminary data.</text>
</comment>
<name>A0A4R6RL69_9HYPH</name>
<organism evidence="3 4">
    <name type="scientific">Oharaeibacter diazotrophicus</name>
    <dbReference type="NCBI Taxonomy" id="1920512"/>
    <lineage>
        <taxon>Bacteria</taxon>
        <taxon>Pseudomonadati</taxon>
        <taxon>Pseudomonadota</taxon>
        <taxon>Alphaproteobacteria</taxon>
        <taxon>Hyphomicrobiales</taxon>
        <taxon>Pleomorphomonadaceae</taxon>
        <taxon>Oharaeibacter</taxon>
    </lineage>
</organism>
<dbReference type="SUPFAM" id="SSF50475">
    <property type="entry name" value="FMN-binding split barrel"/>
    <property type="match status" value="1"/>
</dbReference>
<protein>
    <recommendedName>
        <fullName evidence="2">Pyridoxamine 5'-phosphate oxidase N-terminal domain-containing protein</fullName>
    </recommendedName>
</protein>
<dbReference type="InterPro" id="IPR012349">
    <property type="entry name" value="Split_barrel_FMN-bd"/>
</dbReference>
<reference evidence="3 4" key="1">
    <citation type="submission" date="2019-03" db="EMBL/GenBank/DDBJ databases">
        <title>Genomic Encyclopedia of Type Strains, Phase IV (KMG-IV): sequencing the most valuable type-strain genomes for metagenomic binning, comparative biology and taxonomic classification.</title>
        <authorList>
            <person name="Goeker M."/>
        </authorList>
    </citation>
    <scope>NUCLEOTIDE SEQUENCE [LARGE SCALE GENOMIC DNA]</scope>
    <source>
        <strain evidence="3 4">DSM 102969</strain>
    </source>
</reference>
<dbReference type="Proteomes" id="UP000294547">
    <property type="component" value="Unassembled WGS sequence"/>
</dbReference>
<evidence type="ECO:0000259" key="2">
    <source>
        <dbReference type="Pfam" id="PF01243"/>
    </source>
</evidence>
<feature type="coiled-coil region" evidence="1">
    <location>
        <begin position="174"/>
        <end position="201"/>
    </location>
</feature>
<dbReference type="EMBL" id="SNXY01000006">
    <property type="protein sequence ID" value="TDP87260.1"/>
    <property type="molecule type" value="Genomic_DNA"/>
</dbReference>